<accession>A0A2T7DCS2</accession>
<dbReference type="EMBL" id="CM009753">
    <property type="protein sequence ID" value="PUZ53389.1"/>
    <property type="molecule type" value="Genomic_DNA"/>
</dbReference>
<protein>
    <submittedName>
        <fullName evidence="1">Uncharacterized protein</fullName>
    </submittedName>
</protein>
<dbReference type="Proteomes" id="UP000244336">
    <property type="component" value="Chromosome 5"/>
</dbReference>
<dbReference type="Gramene" id="PUZ53389">
    <property type="protein sequence ID" value="PUZ53389"/>
    <property type="gene ID" value="GQ55_5G048700"/>
</dbReference>
<name>A0A2T7DCS2_9POAL</name>
<reference evidence="1 2" key="1">
    <citation type="submission" date="2018-04" db="EMBL/GenBank/DDBJ databases">
        <title>WGS assembly of Panicum hallii var. hallii HAL2.</title>
        <authorList>
            <person name="Lovell J."/>
            <person name="Jenkins J."/>
            <person name="Lowry D."/>
            <person name="Mamidi S."/>
            <person name="Sreedasyam A."/>
            <person name="Weng X."/>
            <person name="Barry K."/>
            <person name="Bonette J."/>
            <person name="Campitelli B."/>
            <person name="Daum C."/>
            <person name="Gordon S."/>
            <person name="Gould B."/>
            <person name="Lipzen A."/>
            <person name="MacQueen A."/>
            <person name="Palacio-Mejia J."/>
            <person name="Plott C."/>
            <person name="Shakirov E."/>
            <person name="Shu S."/>
            <person name="Yoshinaga Y."/>
            <person name="Zane M."/>
            <person name="Rokhsar D."/>
            <person name="Grimwood J."/>
            <person name="Schmutz J."/>
            <person name="Juenger T."/>
        </authorList>
    </citation>
    <scope>NUCLEOTIDE SEQUENCE [LARGE SCALE GENOMIC DNA]</scope>
    <source>
        <strain evidence="2">cv. HAL2</strain>
    </source>
</reference>
<evidence type="ECO:0000313" key="2">
    <source>
        <dbReference type="Proteomes" id="UP000244336"/>
    </source>
</evidence>
<organism evidence="1 2">
    <name type="scientific">Panicum hallii var. hallii</name>
    <dbReference type="NCBI Taxonomy" id="1504633"/>
    <lineage>
        <taxon>Eukaryota</taxon>
        <taxon>Viridiplantae</taxon>
        <taxon>Streptophyta</taxon>
        <taxon>Embryophyta</taxon>
        <taxon>Tracheophyta</taxon>
        <taxon>Spermatophyta</taxon>
        <taxon>Magnoliopsida</taxon>
        <taxon>Liliopsida</taxon>
        <taxon>Poales</taxon>
        <taxon>Poaceae</taxon>
        <taxon>PACMAD clade</taxon>
        <taxon>Panicoideae</taxon>
        <taxon>Panicodae</taxon>
        <taxon>Paniceae</taxon>
        <taxon>Panicinae</taxon>
        <taxon>Panicum</taxon>
        <taxon>Panicum sect. Panicum</taxon>
    </lineage>
</organism>
<sequence>MARRCCVSTAELVLGDEAFDELLHSALDQTCLVIETSICGVCSLDQTCLLISFLLLLYSIKLYSRVSEP</sequence>
<dbReference type="AlphaFoldDB" id="A0A2T7DCS2"/>
<proteinExistence type="predicted"/>
<gene>
    <name evidence="1" type="ORF">GQ55_5G048700</name>
</gene>
<evidence type="ECO:0000313" key="1">
    <source>
        <dbReference type="EMBL" id="PUZ53389.1"/>
    </source>
</evidence>
<keyword evidence="2" id="KW-1185">Reference proteome</keyword>